<keyword evidence="2" id="KW-1185">Reference proteome</keyword>
<sequence length="102" mass="11230">MVVEAFVPSLNESIETVLKENRVEVAEPLNDGFLNFSIGSEMATFQVLLQGSKEMKITWCEIRVVGRVFPCLCGGRGRQLCTPVSLKGNRISTPVFVITLSP</sequence>
<accession>A0A4Y2C9V6</accession>
<name>A0A4Y2C9V6_ARAVE</name>
<dbReference type="Proteomes" id="UP000499080">
    <property type="component" value="Unassembled WGS sequence"/>
</dbReference>
<reference evidence="1 2" key="1">
    <citation type="journal article" date="2019" name="Sci. Rep.">
        <title>Orb-weaving spider Araneus ventricosus genome elucidates the spidroin gene catalogue.</title>
        <authorList>
            <person name="Kono N."/>
            <person name="Nakamura H."/>
            <person name="Ohtoshi R."/>
            <person name="Moran D.A.P."/>
            <person name="Shinohara A."/>
            <person name="Yoshida Y."/>
            <person name="Fujiwara M."/>
            <person name="Mori M."/>
            <person name="Tomita M."/>
            <person name="Arakawa K."/>
        </authorList>
    </citation>
    <scope>NUCLEOTIDE SEQUENCE [LARGE SCALE GENOMIC DNA]</scope>
</reference>
<evidence type="ECO:0000313" key="1">
    <source>
        <dbReference type="EMBL" id="GBM00950.1"/>
    </source>
</evidence>
<proteinExistence type="predicted"/>
<gene>
    <name evidence="1" type="ORF">AVEN_151402_1</name>
</gene>
<protein>
    <submittedName>
        <fullName evidence="1">Uncharacterized protein</fullName>
    </submittedName>
</protein>
<organism evidence="1 2">
    <name type="scientific">Araneus ventricosus</name>
    <name type="common">Orbweaver spider</name>
    <name type="synonym">Epeira ventricosa</name>
    <dbReference type="NCBI Taxonomy" id="182803"/>
    <lineage>
        <taxon>Eukaryota</taxon>
        <taxon>Metazoa</taxon>
        <taxon>Ecdysozoa</taxon>
        <taxon>Arthropoda</taxon>
        <taxon>Chelicerata</taxon>
        <taxon>Arachnida</taxon>
        <taxon>Araneae</taxon>
        <taxon>Araneomorphae</taxon>
        <taxon>Entelegynae</taxon>
        <taxon>Araneoidea</taxon>
        <taxon>Araneidae</taxon>
        <taxon>Araneus</taxon>
    </lineage>
</organism>
<comment type="caution">
    <text evidence="1">The sequence shown here is derived from an EMBL/GenBank/DDBJ whole genome shotgun (WGS) entry which is preliminary data.</text>
</comment>
<dbReference type="AlphaFoldDB" id="A0A4Y2C9V6"/>
<evidence type="ECO:0000313" key="2">
    <source>
        <dbReference type="Proteomes" id="UP000499080"/>
    </source>
</evidence>
<dbReference type="EMBL" id="BGPR01000162">
    <property type="protein sequence ID" value="GBM00950.1"/>
    <property type="molecule type" value="Genomic_DNA"/>
</dbReference>